<organism evidence="1 2">
    <name type="scientific">Exidia glandulosa HHB12029</name>
    <dbReference type="NCBI Taxonomy" id="1314781"/>
    <lineage>
        <taxon>Eukaryota</taxon>
        <taxon>Fungi</taxon>
        <taxon>Dikarya</taxon>
        <taxon>Basidiomycota</taxon>
        <taxon>Agaricomycotina</taxon>
        <taxon>Agaricomycetes</taxon>
        <taxon>Auriculariales</taxon>
        <taxon>Exidiaceae</taxon>
        <taxon>Exidia</taxon>
    </lineage>
</organism>
<reference evidence="1 2" key="1">
    <citation type="journal article" date="2016" name="Mol. Biol. Evol.">
        <title>Comparative Genomics of Early-Diverging Mushroom-Forming Fungi Provides Insights into the Origins of Lignocellulose Decay Capabilities.</title>
        <authorList>
            <person name="Nagy L.G."/>
            <person name="Riley R."/>
            <person name="Tritt A."/>
            <person name="Adam C."/>
            <person name="Daum C."/>
            <person name="Floudas D."/>
            <person name="Sun H."/>
            <person name="Yadav J.S."/>
            <person name="Pangilinan J."/>
            <person name="Larsson K.H."/>
            <person name="Matsuura K."/>
            <person name="Barry K."/>
            <person name="Labutti K."/>
            <person name="Kuo R."/>
            <person name="Ohm R.A."/>
            <person name="Bhattacharya S.S."/>
            <person name="Shirouzu T."/>
            <person name="Yoshinaga Y."/>
            <person name="Martin F.M."/>
            <person name="Grigoriev I.V."/>
            <person name="Hibbett D.S."/>
        </authorList>
    </citation>
    <scope>NUCLEOTIDE SEQUENCE [LARGE SCALE GENOMIC DNA]</scope>
    <source>
        <strain evidence="1 2">HHB12029</strain>
    </source>
</reference>
<dbReference type="EMBL" id="KV425909">
    <property type="protein sequence ID" value="KZV99476.1"/>
    <property type="molecule type" value="Genomic_DNA"/>
</dbReference>
<evidence type="ECO:0000313" key="2">
    <source>
        <dbReference type="Proteomes" id="UP000077266"/>
    </source>
</evidence>
<protein>
    <submittedName>
        <fullName evidence="1">Uncharacterized protein</fullName>
    </submittedName>
</protein>
<proteinExistence type="predicted"/>
<gene>
    <name evidence="1" type="ORF">EXIGLDRAFT_724954</name>
</gene>
<dbReference type="AlphaFoldDB" id="A0A165MMB2"/>
<dbReference type="InParanoid" id="A0A165MMB2"/>
<keyword evidence="2" id="KW-1185">Reference proteome</keyword>
<evidence type="ECO:0000313" key="1">
    <source>
        <dbReference type="EMBL" id="KZV99476.1"/>
    </source>
</evidence>
<dbReference type="OrthoDB" id="10688297at2759"/>
<accession>A0A165MMB2</accession>
<name>A0A165MMB2_EXIGL</name>
<sequence>MTVPAVGQTCPALAHVVSLDYDPSIKTLSRNEFEHLFTLMPQLHTFKVVFDELDGATSPTPSFPLGQLQNITVTSAYDATVVLDAFQGVRYGDFHLGLVNQVADHPRLQHLVRIDTFMGGIYSYFCDGPNTIRLYRSVGVYSKVNPLRLPTLETLTTLNIVEWEWCRYPCLPRMPALHSLTICLASCAEYHATLFPHVGHALTSVWEADVTRAGVECPELYALHLVSLQNGHCVAPYPVDDESFACCCGNGCTLSLHDVERFIRTAFRLNIEQQRLPSLVLSGIRSIIDVDLSAAFTSLSEVVETIDFGETIPINLRDVDEWRIRDSAGASWDNPAA</sequence>
<dbReference type="Proteomes" id="UP000077266">
    <property type="component" value="Unassembled WGS sequence"/>
</dbReference>